<dbReference type="PANTHER" id="PTHR30024:SF2">
    <property type="entry name" value="ABC TRANSPORTER SUBSTRATE-BINDING PROTEIN"/>
    <property type="match status" value="1"/>
</dbReference>
<dbReference type="Gene3D" id="3.40.190.10">
    <property type="entry name" value="Periplasmic binding protein-like II"/>
    <property type="match status" value="2"/>
</dbReference>
<dbReference type="PANTHER" id="PTHR30024">
    <property type="entry name" value="ALIPHATIC SULFONATES-BINDING PROTEIN-RELATED"/>
    <property type="match status" value="1"/>
</dbReference>
<gene>
    <name evidence="2" type="primary">ssuA</name>
    <name evidence="2" type="ORF">ACWI_22250</name>
</gene>
<feature type="chain" id="PRO_5039163795" evidence="1">
    <location>
        <begin position="21"/>
        <end position="320"/>
    </location>
</feature>
<dbReference type="SUPFAM" id="SSF53850">
    <property type="entry name" value="Periplasmic binding protein-like II"/>
    <property type="match status" value="1"/>
</dbReference>
<dbReference type="RefSeq" id="WP_084633642.1">
    <property type="nucleotide sequence ID" value="NZ_LKEU01000031.1"/>
</dbReference>
<dbReference type="EMBL" id="LKEU01000031">
    <property type="protein sequence ID" value="OFV70444.1"/>
    <property type="molecule type" value="Genomic_DNA"/>
</dbReference>
<evidence type="ECO:0000313" key="2">
    <source>
        <dbReference type="EMBL" id="OFV70444.1"/>
    </source>
</evidence>
<name>A0A1F2PHJ6_9FIRM</name>
<reference evidence="2 3" key="1">
    <citation type="submission" date="2015-09" db="EMBL/GenBank/DDBJ databases">
        <title>Genome sequence of Acetobacterium wieringae DSM 1911.</title>
        <authorList>
            <person name="Poehlein A."/>
            <person name="Bengelsdorf F.R."/>
            <person name="Schiel-Bengelsdorf B."/>
            <person name="Duerre P."/>
            <person name="Daniel R."/>
        </authorList>
    </citation>
    <scope>NUCLEOTIDE SEQUENCE [LARGE SCALE GENOMIC DNA]</scope>
    <source>
        <strain evidence="2 3">DSM 1911</strain>
    </source>
</reference>
<proteinExistence type="predicted"/>
<accession>A0A1F2PHJ6</accession>
<protein>
    <submittedName>
        <fullName evidence="2">Putative aliphatic sulfonates-binding protein</fullName>
    </submittedName>
</protein>
<keyword evidence="1" id="KW-0732">Signal</keyword>
<dbReference type="Proteomes" id="UP000176244">
    <property type="component" value="Unassembled WGS sequence"/>
</dbReference>
<sequence>MKKFMIILSIMVLLLTAGCAKTETAGGQKTIRIAEQYGIAYAPVQIMKAQGLLEKNCPGIAISWEQMNNTAAIREAMVADRLDAGFMAIPPFLIGWDNGMDWKIATGLSSVPTGLVTNTSINNLAELSEKDRIAVPQPGSVQHILLAMACDRDFGYPQKLDNQLVTLSHPDGMNALLSGGDVTAHFTATPYLEKELATPGFHQILSGNEAFGGEFSFIVGVTTKKLHDQNPEVYAAFNQAVAEAITFIKDHPQEAAVILSDAYDLPEAGVLAYLSAADTEYSQTVKGLQTFSDFMLKTGYLKKSFENPTAVIWEQTDYED</sequence>
<comment type="caution">
    <text evidence="2">The sequence shown here is derived from an EMBL/GenBank/DDBJ whole genome shotgun (WGS) entry which is preliminary data.</text>
</comment>
<dbReference type="STRING" id="52694.ACWI_22250"/>
<dbReference type="OrthoDB" id="9815602at2"/>
<organism evidence="2 3">
    <name type="scientific">Acetobacterium wieringae</name>
    <dbReference type="NCBI Taxonomy" id="52694"/>
    <lineage>
        <taxon>Bacteria</taxon>
        <taxon>Bacillati</taxon>
        <taxon>Bacillota</taxon>
        <taxon>Clostridia</taxon>
        <taxon>Eubacteriales</taxon>
        <taxon>Eubacteriaceae</taxon>
        <taxon>Acetobacterium</taxon>
    </lineage>
</organism>
<evidence type="ECO:0000256" key="1">
    <source>
        <dbReference type="SAM" id="SignalP"/>
    </source>
</evidence>
<dbReference type="PROSITE" id="PS51257">
    <property type="entry name" value="PROKAR_LIPOPROTEIN"/>
    <property type="match status" value="1"/>
</dbReference>
<feature type="signal peptide" evidence="1">
    <location>
        <begin position="1"/>
        <end position="20"/>
    </location>
</feature>
<dbReference type="AlphaFoldDB" id="A0A1F2PHJ6"/>
<dbReference type="Pfam" id="PF13379">
    <property type="entry name" value="NMT1_2"/>
    <property type="match status" value="1"/>
</dbReference>
<evidence type="ECO:0000313" key="3">
    <source>
        <dbReference type="Proteomes" id="UP000176244"/>
    </source>
</evidence>